<dbReference type="SUPFAM" id="SSF49785">
    <property type="entry name" value="Galactose-binding domain-like"/>
    <property type="match status" value="1"/>
</dbReference>
<feature type="compositionally biased region" description="Acidic residues" evidence="7">
    <location>
        <begin position="861"/>
        <end position="871"/>
    </location>
</feature>
<evidence type="ECO:0000256" key="8">
    <source>
        <dbReference type="SAM" id="Phobius"/>
    </source>
</evidence>
<dbReference type="Pfam" id="PF00754">
    <property type="entry name" value="F5_F8_type_C"/>
    <property type="match status" value="1"/>
</dbReference>
<feature type="chain" id="PRO_5016063844" description="beta-N-acetylhexosaminidase" evidence="9">
    <location>
        <begin position="37"/>
        <end position="950"/>
    </location>
</feature>
<dbReference type="Gene3D" id="2.60.120.260">
    <property type="entry name" value="Galactose-binding domain-like"/>
    <property type="match status" value="1"/>
</dbReference>
<dbReference type="InterPro" id="IPR017853">
    <property type="entry name" value="GH"/>
</dbReference>
<accession>A0A2V3DRM9</accession>
<dbReference type="Gene3D" id="3.30.379.10">
    <property type="entry name" value="Chitobiase/beta-hexosaminidase domain 2-like"/>
    <property type="match status" value="1"/>
</dbReference>
<dbReference type="InterPro" id="IPR008979">
    <property type="entry name" value="Galactose-bd-like_sf"/>
</dbReference>
<dbReference type="PANTHER" id="PTHR22600">
    <property type="entry name" value="BETA-HEXOSAMINIDASE"/>
    <property type="match status" value="1"/>
</dbReference>
<dbReference type="Gene3D" id="3.20.20.80">
    <property type="entry name" value="Glycosidases"/>
    <property type="match status" value="1"/>
</dbReference>
<evidence type="ECO:0000256" key="9">
    <source>
        <dbReference type="SAM" id="SignalP"/>
    </source>
</evidence>
<dbReference type="GO" id="GO:0030203">
    <property type="term" value="P:glycosaminoglycan metabolic process"/>
    <property type="evidence" value="ECO:0007669"/>
    <property type="project" value="TreeGrafter"/>
</dbReference>
<comment type="catalytic activity">
    <reaction evidence="1">
        <text>Hydrolysis of terminal non-reducing N-acetyl-D-hexosamine residues in N-acetyl-beta-D-hexosaminides.</text>
        <dbReference type="EC" id="3.2.1.52"/>
    </reaction>
</comment>
<comment type="caution">
    <text evidence="11">The sequence shown here is derived from an EMBL/GenBank/DDBJ whole genome shotgun (WGS) entry which is preliminary data.</text>
</comment>
<dbReference type="Proteomes" id="UP000246303">
    <property type="component" value="Unassembled WGS sequence"/>
</dbReference>
<dbReference type="GO" id="GO:0004563">
    <property type="term" value="F:beta-N-acetylhexosaminidase activity"/>
    <property type="evidence" value="ECO:0007669"/>
    <property type="project" value="UniProtKB-EC"/>
</dbReference>
<feature type="region of interest" description="Disordered" evidence="7">
    <location>
        <begin position="455"/>
        <end position="482"/>
    </location>
</feature>
<feature type="compositionally biased region" description="Low complexity" evidence="7">
    <location>
        <begin position="872"/>
        <end position="889"/>
    </location>
</feature>
<evidence type="ECO:0000256" key="6">
    <source>
        <dbReference type="PIRSR" id="PIRSR625705-1"/>
    </source>
</evidence>
<dbReference type="InterPro" id="IPR015882">
    <property type="entry name" value="HEX_bac_N"/>
</dbReference>
<evidence type="ECO:0000256" key="4">
    <source>
        <dbReference type="ARBA" id="ARBA00022801"/>
    </source>
</evidence>
<dbReference type="Pfam" id="PF02838">
    <property type="entry name" value="Glyco_hydro_20b"/>
    <property type="match status" value="1"/>
</dbReference>
<dbReference type="InterPro" id="IPR029018">
    <property type="entry name" value="Hex-like_dom2"/>
</dbReference>
<evidence type="ECO:0000256" key="5">
    <source>
        <dbReference type="ARBA" id="ARBA00023295"/>
    </source>
</evidence>
<gene>
    <name evidence="11" type="ORF">CVS29_13405</name>
</gene>
<evidence type="ECO:0000313" key="11">
    <source>
        <dbReference type="EMBL" id="PXA64804.1"/>
    </source>
</evidence>
<keyword evidence="12" id="KW-1185">Reference proteome</keyword>
<dbReference type="PROSITE" id="PS50022">
    <property type="entry name" value="FA58C_3"/>
    <property type="match status" value="1"/>
</dbReference>
<dbReference type="EC" id="3.2.1.52" evidence="3"/>
<dbReference type="GO" id="GO:0016020">
    <property type="term" value="C:membrane"/>
    <property type="evidence" value="ECO:0007669"/>
    <property type="project" value="TreeGrafter"/>
</dbReference>
<feature type="compositionally biased region" description="Low complexity" evidence="7">
    <location>
        <begin position="821"/>
        <end position="860"/>
    </location>
</feature>
<dbReference type="SUPFAM" id="SSF51445">
    <property type="entry name" value="(Trans)glycosidases"/>
    <property type="match status" value="1"/>
</dbReference>
<feature type="domain" description="F5/8 type C" evidence="10">
    <location>
        <begin position="40"/>
        <end position="183"/>
    </location>
</feature>
<feature type="active site" description="Proton donor" evidence="6">
    <location>
        <position position="515"/>
    </location>
</feature>
<evidence type="ECO:0000256" key="7">
    <source>
        <dbReference type="SAM" id="MobiDB-lite"/>
    </source>
</evidence>
<keyword evidence="5" id="KW-0326">Glycosidase</keyword>
<proteinExistence type="inferred from homology"/>
<evidence type="ECO:0000259" key="10">
    <source>
        <dbReference type="PROSITE" id="PS50022"/>
    </source>
</evidence>
<name>A0A2V3DRM9_9MICC</name>
<comment type="similarity">
    <text evidence="2">Belongs to the glycosyl hydrolase 20 family.</text>
</comment>
<dbReference type="AlphaFoldDB" id="A0A2V3DRM9"/>
<dbReference type="SUPFAM" id="SSF55545">
    <property type="entry name" value="beta-N-acetylhexosaminidase-like domain"/>
    <property type="match status" value="1"/>
</dbReference>
<protein>
    <recommendedName>
        <fullName evidence="3">beta-N-acetylhexosaminidase</fullName>
        <ecNumber evidence="3">3.2.1.52</ecNumber>
    </recommendedName>
</protein>
<organism evidence="11 12">
    <name type="scientific">Arthrobacter psychrochitiniphilus</name>
    <dbReference type="NCBI Taxonomy" id="291045"/>
    <lineage>
        <taxon>Bacteria</taxon>
        <taxon>Bacillati</taxon>
        <taxon>Actinomycetota</taxon>
        <taxon>Actinomycetes</taxon>
        <taxon>Micrococcales</taxon>
        <taxon>Micrococcaceae</taxon>
        <taxon>Arthrobacter</taxon>
    </lineage>
</organism>
<keyword evidence="8" id="KW-1133">Transmembrane helix</keyword>
<dbReference type="InterPro" id="IPR015883">
    <property type="entry name" value="Glyco_hydro_20_cat"/>
</dbReference>
<dbReference type="PANTHER" id="PTHR22600:SF57">
    <property type="entry name" value="BETA-N-ACETYLHEXOSAMINIDASE"/>
    <property type="match status" value="1"/>
</dbReference>
<dbReference type="GO" id="GO:0005975">
    <property type="term" value="P:carbohydrate metabolic process"/>
    <property type="evidence" value="ECO:0007669"/>
    <property type="project" value="InterPro"/>
</dbReference>
<reference evidence="11 12" key="1">
    <citation type="submission" date="2018-05" db="EMBL/GenBank/DDBJ databases">
        <title>Genetic diversity of glacier-inhabiting Cryobacterium bacteria in China and description of Cryobacterium mengkeensis sp. nov. and Arthrobacter glacialis sp. nov.</title>
        <authorList>
            <person name="Liu Q."/>
            <person name="Xin Y.-H."/>
        </authorList>
    </citation>
    <scope>NUCLEOTIDE SEQUENCE [LARGE SCALE GENOMIC DNA]</scope>
    <source>
        <strain evidence="11 12">GP3</strain>
    </source>
</reference>
<keyword evidence="4" id="KW-0378">Hydrolase</keyword>
<evidence type="ECO:0000256" key="3">
    <source>
        <dbReference type="ARBA" id="ARBA00012663"/>
    </source>
</evidence>
<keyword evidence="8" id="KW-0812">Transmembrane</keyword>
<dbReference type="OrthoDB" id="9763537at2"/>
<dbReference type="InterPro" id="IPR025705">
    <property type="entry name" value="Beta_hexosaminidase_sua/sub"/>
</dbReference>
<keyword evidence="9" id="KW-0732">Signal</keyword>
<evidence type="ECO:0000256" key="2">
    <source>
        <dbReference type="ARBA" id="ARBA00006285"/>
    </source>
</evidence>
<feature type="signal peptide" evidence="9">
    <location>
        <begin position="1"/>
        <end position="36"/>
    </location>
</feature>
<sequence>MKALKRTTTAGLACAAALGLFAAVLPTAFTAPPAQAAPIVVPPSVPVEYPSNLALTGTVTASSVEPGAGAGFTANLINDGNTGTRWSSAYEDNSWIQVELEQAGPVDHVKIVWPNAAARDYKLQTSLDGTSWADVKTMTSTTGPTRTDEVTLGVPNTKFLRMQGVKRWSTYGYSISEFEIYAKPQPVLPDSLALVPMPVASAATADGTFQLLPGSRIVASGDAVDAANYFAEKARKSTGFALPVVSGIASASDVQFTVGADLSDAKPESYTLQADSNGVKIAANTSAGALNGVQTLRQLFPQWIESGTAVNTPWTVDSVVISDYPRYEHRGVGIDVARSFYTVDEMKEHIDNAAQFKMNALHIHLTDDQGWRIAMDQPTVNPSGIKYTDLTDISGKTAMTTNPSQSEPGHTGFYTKDDYKEIVKYAGDNGMVVIPEIDMPGHTTAALHAIPQLNSAKSAPKPAPGNSTPNSQGTGDVGVSSFDSDNDATYEFTKEVLKQLAALTPGPYIHIGGDESHVTSTADYNKMIGAFTKQVTDVNKRVIGWNEYGSANLPPNSVIQLWVGGGQGESDKIIKNNAKVILSPASKTYIPQKQDNSEQFGGTWACSGAPCTLQTHYDWDPAKFLPGIGDDRILGVETVQWGEWIRGMNQTESYQYPRTLATAEVGWSPQANRNYADFTKRAATLGGRMALEGLNHFKTPGINWSTAPAAPETAPALVDPATLPEVSPVDLGVPSTEFDGGEYLTLKNLPVNAWLRVAIQNTSATEPTAPKSQWVRSNEAGEAPLEVPTGLEGGNYVVTVQNAAGQLAGFAALALAEEAAPETTKPATAPATTAPATTEPTNEATEEATTAPATTEPTNEATEEVTTDPTDEATTAPATTDATLTSPATGDTGTVPTRVTTSPTASPTGTSADELASTGASSTLLMGGAVLALLAGLVIMAGSRRRSSQH</sequence>
<dbReference type="InterPro" id="IPR000421">
    <property type="entry name" value="FA58C"/>
</dbReference>
<keyword evidence="8" id="KW-0472">Membrane</keyword>
<evidence type="ECO:0000256" key="1">
    <source>
        <dbReference type="ARBA" id="ARBA00001231"/>
    </source>
</evidence>
<feature type="transmembrane region" description="Helical" evidence="8">
    <location>
        <begin position="924"/>
        <end position="942"/>
    </location>
</feature>
<evidence type="ECO:0000313" key="12">
    <source>
        <dbReference type="Proteomes" id="UP000246303"/>
    </source>
</evidence>
<feature type="compositionally biased region" description="Polar residues" evidence="7">
    <location>
        <begin position="465"/>
        <end position="474"/>
    </location>
</feature>
<dbReference type="Pfam" id="PF00728">
    <property type="entry name" value="Glyco_hydro_20"/>
    <property type="match status" value="1"/>
</dbReference>
<feature type="compositionally biased region" description="Low complexity" evidence="7">
    <location>
        <begin position="900"/>
        <end position="912"/>
    </location>
</feature>
<dbReference type="EMBL" id="QHLZ01000008">
    <property type="protein sequence ID" value="PXA64804.1"/>
    <property type="molecule type" value="Genomic_DNA"/>
</dbReference>
<feature type="region of interest" description="Disordered" evidence="7">
    <location>
        <begin position="821"/>
        <end position="915"/>
    </location>
</feature>
<dbReference type="PRINTS" id="PR00738">
    <property type="entry name" value="GLHYDRLASE20"/>
</dbReference>